<evidence type="ECO:0000313" key="3">
    <source>
        <dbReference type="Proteomes" id="UP001218218"/>
    </source>
</evidence>
<feature type="region of interest" description="Disordered" evidence="1">
    <location>
        <begin position="1"/>
        <end position="22"/>
    </location>
</feature>
<evidence type="ECO:0000256" key="1">
    <source>
        <dbReference type="SAM" id="MobiDB-lite"/>
    </source>
</evidence>
<dbReference type="AlphaFoldDB" id="A0AAD6Z514"/>
<reference evidence="2" key="1">
    <citation type="submission" date="2023-03" db="EMBL/GenBank/DDBJ databases">
        <title>Massive genome expansion in bonnet fungi (Mycena s.s.) driven by repeated elements and novel gene families across ecological guilds.</title>
        <authorList>
            <consortium name="Lawrence Berkeley National Laboratory"/>
            <person name="Harder C.B."/>
            <person name="Miyauchi S."/>
            <person name="Viragh M."/>
            <person name="Kuo A."/>
            <person name="Thoen E."/>
            <person name="Andreopoulos B."/>
            <person name="Lu D."/>
            <person name="Skrede I."/>
            <person name="Drula E."/>
            <person name="Henrissat B."/>
            <person name="Morin E."/>
            <person name="Kohler A."/>
            <person name="Barry K."/>
            <person name="LaButti K."/>
            <person name="Morin E."/>
            <person name="Salamov A."/>
            <person name="Lipzen A."/>
            <person name="Mereny Z."/>
            <person name="Hegedus B."/>
            <person name="Baldrian P."/>
            <person name="Stursova M."/>
            <person name="Weitz H."/>
            <person name="Taylor A."/>
            <person name="Grigoriev I.V."/>
            <person name="Nagy L.G."/>
            <person name="Martin F."/>
            <person name="Kauserud H."/>
        </authorList>
    </citation>
    <scope>NUCLEOTIDE SEQUENCE</scope>
    <source>
        <strain evidence="2">CBHHK002</strain>
    </source>
</reference>
<comment type="caution">
    <text evidence="2">The sequence shown here is derived from an EMBL/GenBank/DDBJ whole genome shotgun (WGS) entry which is preliminary data.</text>
</comment>
<name>A0AAD6Z514_9AGAR</name>
<accession>A0AAD6Z514</accession>
<protein>
    <submittedName>
        <fullName evidence="2">Uncharacterized protein</fullName>
    </submittedName>
</protein>
<gene>
    <name evidence="2" type="ORF">DFH08DRAFT_720129</name>
</gene>
<sequence length="85" mass="9737">YHCAQISSRQRRPKKYKREGTKTHDKIAMDVFPRKGWLHVTVNNGEDIASASLSHTDDHVPYYSIDVPAEVVDYVYGNHKLPLGK</sequence>
<proteinExistence type="predicted"/>
<evidence type="ECO:0000313" key="2">
    <source>
        <dbReference type="EMBL" id="KAJ7307681.1"/>
    </source>
</evidence>
<organism evidence="2 3">
    <name type="scientific">Mycena albidolilacea</name>
    <dbReference type="NCBI Taxonomy" id="1033008"/>
    <lineage>
        <taxon>Eukaryota</taxon>
        <taxon>Fungi</taxon>
        <taxon>Dikarya</taxon>
        <taxon>Basidiomycota</taxon>
        <taxon>Agaricomycotina</taxon>
        <taxon>Agaricomycetes</taxon>
        <taxon>Agaricomycetidae</taxon>
        <taxon>Agaricales</taxon>
        <taxon>Marasmiineae</taxon>
        <taxon>Mycenaceae</taxon>
        <taxon>Mycena</taxon>
    </lineage>
</organism>
<dbReference type="Proteomes" id="UP001218218">
    <property type="component" value="Unassembled WGS sequence"/>
</dbReference>
<dbReference type="EMBL" id="JARIHO010000088">
    <property type="protein sequence ID" value="KAJ7307681.1"/>
    <property type="molecule type" value="Genomic_DNA"/>
</dbReference>
<feature type="non-terminal residue" evidence="2">
    <location>
        <position position="1"/>
    </location>
</feature>
<keyword evidence="3" id="KW-1185">Reference proteome</keyword>